<dbReference type="Pfam" id="PF00733">
    <property type="entry name" value="Asn_synthase"/>
    <property type="match status" value="2"/>
</dbReference>
<sequence>MCGIHASISRRVFEAAGDELKKLLCRRGPDHVGESKAIVECDDGASYYVSFTSTVLALRGGQTKAQPFQSPNSALCWNGEAWKVDTYPVLENDGQVIFDLLSEATSPQLSATESVAAVLTVLRSISGPFAFVYLDKTHNALYFGRDRLGRRSLLYNADRSPESMELSSTGDHTSGTWKEVEADGVYHLSFTNSQPAIENQGPEGSIFSESMLPLRRYIWEMPDSESPDSPKESSMYRWTIADHQQASLGTFNRTLPAMKYVLDSNTTSVTQLRQHLCESLKLRILNVPIPPGLDHDRNVRVAILFSGGLDCTVLARIAHDLLPTEQQIDLINVAFENPRVIEASKRVPRSKKQARTDAQESHQNDNQETTRIQSKTSCYEACPDRETGRKGFQELQDVCTSRVWRFVAVNVSYSEMISHRAMVVNLIKPHNTEMDLSIAFALYFASRGAGIATSGSDNSVVPYNTPARVLLSGLGADELFGGYTRHATAFNRNGITALLDELELDVNRLGKRNLGRDDRVISHWGREVRFPYLDESLVKWAVECPIWEKCGFQVTVSEEPGIAGIEAGKKVLRLLAFNLGMHSVALEKKRAIQFGARTAKMEVGKTKGTTLIS</sequence>
<evidence type="ECO:0000256" key="3">
    <source>
        <dbReference type="ARBA" id="ARBA00022962"/>
    </source>
</evidence>
<feature type="region of interest" description="Disordered" evidence="4">
    <location>
        <begin position="344"/>
        <end position="373"/>
    </location>
</feature>
<comment type="caution">
    <text evidence="6">The sequence shown here is derived from an EMBL/GenBank/DDBJ whole genome shotgun (WGS) entry which is preliminary data.</text>
</comment>
<organism evidence="6 7">
    <name type="scientific">Lachnellula hyalina</name>
    <dbReference type="NCBI Taxonomy" id="1316788"/>
    <lineage>
        <taxon>Eukaryota</taxon>
        <taxon>Fungi</taxon>
        <taxon>Dikarya</taxon>
        <taxon>Ascomycota</taxon>
        <taxon>Pezizomycotina</taxon>
        <taxon>Leotiomycetes</taxon>
        <taxon>Helotiales</taxon>
        <taxon>Lachnaceae</taxon>
        <taxon>Lachnellula</taxon>
    </lineage>
</organism>
<dbReference type="CDD" id="cd01991">
    <property type="entry name" value="Asn_synthase_B_C"/>
    <property type="match status" value="1"/>
</dbReference>
<evidence type="ECO:0000256" key="4">
    <source>
        <dbReference type="SAM" id="MobiDB-lite"/>
    </source>
</evidence>
<accession>A0A8H8R422</accession>
<evidence type="ECO:0000256" key="1">
    <source>
        <dbReference type="ARBA" id="ARBA00022605"/>
    </source>
</evidence>
<dbReference type="PANTHER" id="PTHR45937:SF1">
    <property type="entry name" value="ASPARAGINE SYNTHETASE DOMAIN-CONTAINING PROTEIN 1"/>
    <property type="match status" value="1"/>
</dbReference>
<dbReference type="Pfam" id="PF13537">
    <property type="entry name" value="GATase_7"/>
    <property type="match status" value="1"/>
</dbReference>
<evidence type="ECO:0000259" key="5">
    <source>
        <dbReference type="PROSITE" id="PS51278"/>
    </source>
</evidence>
<dbReference type="GO" id="GO:0006529">
    <property type="term" value="P:asparagine biosynthetic process"/>
    <property type="evidence" value="ECO:0007669"/>
    <property type="project" value="UniProtKB-KW"/>
</dbReference>
<gene>
    <name evidence="6" type="ORF">LHYA1_G003953</name>
</gene>
<dbReference type="SUPFAM" id="SSF56235">
    <property type="entry name" value="N-terminal nucleophile aminohydrolases (Ntn hydrolases)"/>
    <property type="match status" value="1"/>
</dbReference>
<dbReference type="GO" id="GO:0004066">
    <property type="term" value="F:asparagine synthase (glutamine-hydrolyzing) activity"/>
    <property type="evidence" value="ECO:0007669"/>
    <property type="project" value="InterPro"/>
</dbReference>
<dbReference type="InterPro" id="IPR014729">
    <property type="entry name" value="Rossmann-like_a/b/a_fold"/>
</dbReference>
<dbReference type="EMBL" id="QGMH01000067">
    <property type="protein sequence ID" value="TVY26509.1"/>
    <property type="molecule type" value="Genomic_DNA"/>
</dbReference>
<dbReference type="OrthoDB" id="10252281at2759"/>
<dbReference type="SUPFAM" id="SSF52402">
    <property type="entry name" value="Adenine nucleotide alpha hydrolases-like"/>
    <property type="match status" value="1"/>
</dbReference>
<proteinExistence type="predicted"/>
<evidence type="ECO:0000256" key="2">
    <source>
        <dbReference type="ARBA" id="ARBA00022888"/>
    </source>
</evidence>
<reference evidence="6 7" key="1">
    <citation type="submission" date="2018-05" db="EMBL/GenBank/DDBJ databases">
        <title>Genome sequencing and assembly of the regulated plant pathogen Lachnellula willkommii and related sister species for the development of diagnostic species identification markers.</title>
        <authorList>
            <person name="Giroux E."/>
            <person name="Bilodeau G."/>
        </authorList>
    </citation>
    <scope>NUCLEOTIDE SEQUENCE [LARGE SCALE GENOMIC DNA]</scope>
    <source>
        <strain evidence="6 7">CBS 185.66</strain>
    </source>
</reference>
<dbReference type="InterPro" id="IPR001962">
    <property type="entry name" value="Asn_synthase"/>
</dbReference>
<feature type="domain" description="Glutamine amidotransferase type-2" evidence="5">
    <location>
        <begin position="2"/>
        <end position="232"/>
    </location>
</feature>
<dbReference type="InterPro" id="IPR029055">
    <property type="entry name" value="Ntn_hydrolases_N"/>
</dbReference>
<evidence type="ECO:0000313" key="7">
    <source>
        <dbReference type="Proteomes" id="UP000431533"/>
    </source>
</evidence>
<dbReference type="RefSeq" id="XP_031005297.1">
    <property type="nucleotide sequence ID" value="XM_031148919.1"/>
</dbReference>
<evidence type="ECO:0000313" key="6">
    <source>
        <dbReference type="EMBL" id="TVY26509.1"/>
    </source>
</evidence>
<protein>
    <submittedName>
        <fullName evidence="6">Asparagine synthetase domain-containing protein</fullName>
    </submittedName>
</protein>
<feature type="compositionally biased region" description="Basic and acidic residues" evidence="4">
    <location>
        <begin position="354"/>
        <end position="365"/>
    </location>
</feature>
<dbReference type="GeneID" id="41984151"/>
<dbReference type="CDD" id="cd03766">
    <property type="entry name" value="Gn_AT_II_novel"/>
    <property type="match status" value="1"/>
</dbReference>
<keyword evidence="1" id="KW-0028">Amino-acid biosynthesis</keyword>
<dbReference type="InterPro" id="IPR017932">
    <property type="entry name" value="GATase_2_dom"/>
</dbReference>
<dbReference type="AlphaFoldDB" id="A0A8H8R422"/>
<dbReference type="PANTHER" id="PTHR45937">
    <property type="entry name" value="ASPARAGINE SYNTHETASE DOMAIN-CONTAINING PROTEIN 1"/>
    <property type="match status" value="1"/>
</dbReference>
<keyword evidence="2" id="KW-0061">Asparagine biosynthesis</keyword>
<dbReference type="Proteomes" id="UP000431533">
    <property type="component" value="Unassembled WGS sequence"/>
</dbReference>
<keyword evidence="3" id="KW-0315">Glutamine amidotransferase</keyword>
<dbReference type="PROSITE" id="PS51278">
    <property type="entry name" value="GATASE_TYPE_2"/>
    <property type="match status" value="1"/>
</dbReference>
<dbReference type="Gene3D" id="3.40.50.620">
    <property type="entry name" value="HUPs"/>
    <property type="match status" value="1"/>
</dbReference>
<dbReference type="Gene3D" id="3.60.20.10">
    <property type="entry name" value="Glutamine Phosphoribosylpyrophosphate, subunit 1, domain 1"/>
    <property type="match status" value="1"/>
</dbReference>
<name>A0A8H8R422_9HELO</name>
<keyword evidence="7" id="KW-1185">Reference proteome</keyword>
<dbReference type="InterPro" id="IPR051857">
    <property type="entry name" value="Asn_synthetase_domain"/>
</dbReference>